<name>A0AAE6XUC3_9MICO</name>
<protein>
    <submittedName>
        <fullName evidence="2">Uncharacterized protein</fullName>
    </submittedName>
</protein>
<feature type="transmembrane region" description="Helical" evidence="1">
    <location>
        <begin position="90"/>
        <end position="111"/>
    </location>
</feature>
<geneLocation type="plasmid" evidence="2 3">
    <name>pCM2_1101</name>
</geneLocation>
<evidence type="ECO:0000313" key="2">
    <source>
        <dbReference type="EMBL" id="QIS46476.1"/>
    </source>
</evidence>
<keyword evidence="1" id="KW-0812">Transmembrane</keyword>
<evidence type="ECO:0000313" key="3">
    <source>
        <dbReference type="Proteomes" id="UP000503164"/>
    </source>
</evidence>
<organism evidence="2 3">
    <name type="scientific">Clavibacter capsici</name>
    <dbReference type="NCBI Taxonomy" id="1874630"/>
    <lineage>
        <taxon>Bacteria</taxon>
        <taxon>Bacillati</taxon>
        <taxon>Actinomycetota</taxon>
        <taxon>Actinomycetes</taxon>
        <taxon>Micrococcales</taxon>
        <taxon>Microbacteriaceae</taxon>
        <taxon>Clavibacter</taxon>
    </lineage>
</organism>
<gene>
    <name evidence="2" type="ORF">GW570_14935</name>
</gene>
<reference evidence="2 3" key="1">
    <citation type="journal article" date="2020" name="Mol. Plant Pathol.">
        <title>Plasmid composition and the chpG gene determine the virulence level of Clavibacter capsici natural isolates in pepper.</title>
        <authorList>
            <person name="Hwang I.S."/>
            <person name="Lee H.M."/>
            <person name="Oh E.J."/>
            <person name="Lee S."/>
            <person name="Heu S."/>
            <person name="Oh C.S."/>
        </authorList>
    </citation>
    <scope>NUCLEOTIDE SEQUENCE [LARGE SCALE GENOMIC DNA]</scope>
    <source>
        <strain evidence="2 3">1101</strain>
    </source>
</reference>
<sequence length="236" mass="25352">MATVLTLASREGCDGVRPVVLVRVRHDDFTAGDLASKRVRAAGMRAWFEQAKATTNGRRGLVVLLSYLIVLPVTLLVAEVALLIGATTLAGVSAVITFGLGLFTVPVAAVAQGYRRAPGALSSTTGVVWHLTSQLWGVGDGVVLERRRCRLRSCMQRSDRPVALPRRAVFVFTADPADAHVRGNVTRSRARYLYRLDISEAHGQVFQRGIAVAIAGDLHATVSARRTLTATDVPTL</sequence>
<keyword evidence="1" id="KW-0472">Membrane</keyword>
<feature type="transmembrane region" description="Helical" evidence="1">
    <location>
        <begin position="61"/>
        <end position="84"/>
    </location>
</feature>
<keyword evidence="2" id="KW-0614">Plasmid</keyword>
<evidence type="ECO:0000256" key="1">
    <source>
        <dbReference type="SAM" id="Phobius"/>
    </source>
</evidence>
<dbReference type="AlphaFoldDB" id="A0AAE6XUC3"/>
<keyword evidence="3" id="KW-1185">Reference proteome</keyword>
<dbReference type="EMBL" id="CP048050">
    <property type="protein sequence ID" value="QIS46476.1"/>
    <property type="molecule type" value="Genomic_DNA"/>
</dbReference>
<accession>A0AAE6XUC3</accession>
<proteinExistence type="predicted"/>
<dbReference type="Proteomes" id="UP000503164">
    <property type="component" value="Plasmid pCM2_1101"/>
</dbReference>
<dbReference type="RefSeq" id="WP_157883575.1">
    <property type="nucleotide sequence ID" value="NZ_CP012575.1"/>
</dbReference>
<keyword evidence="1" id="KW-1133">Transmembrane helix</keyword>